<dbReference type="EMBL" id="JARIHO010000004">
    <property type="protein sequence ID" value="KAJ7362340.1"/>
    <property type="molecule type" value="Genomic_DNA"/>
</dbReference>
<reference evidence="1" key="1">
    <citation type="submission" date="2023-03" db="EMBL/GenBank/DDBJ databases">
        <title>Massive genome expansion in bonnet fungi (Mycena s.s.) driven by repeated elements and novel gene families across ecological guilds.</title>
        <authorList>
            <consortium name="Lawrence Berkeley National Laboratory"/>
            <person name="Harder C.B."/>
            <person name="Miyauchi S."/>
            <person name="Viragh M."/>
            <person name="Kuo A."/>
            <person name="Thoen E."/>
            <person name="Andreopoulos B."/>
            <person name="Lu D."/>
            <person name="Skrede I."/>
            <person name="Drula E."/>
            <person name="Henrissat B."/>
            <person name="Morin E."/>
            <person name="Kohler A."/>
            <person name="Barry K."/>
            <person name="LaButti K."/>
            <person name="Morin E."/>
            <person name="Salamov A."/>
            <person name="Lipzen A."/>
            <person name="Mereny Z."/>
            <person name="Hegedus B."/>
            <person name="Baldrian P."/>
            <person name="Stursova M."/>
            <person name="Weitz H."/>
            <person name="Taylor A."/>
            <person name="Grigoriev I.V."/>
            <person name="Nagy L.G."/>
            <person name="Martin F."/>
            <person name="Kauserud H."/>
        </authorList>
    </citation>
    <scope>NUCLEOTIDE SEQUENCE</scope>
    <source>
        <strain evidence="1">CBHHK002</strain>
    </source>
</reference>
<organism evidence="1 2">
    <name type="scientific">Mycena albidolilacea</name>
    <dbReference type="NCBI Taxonomy" id="1033008"/>
    <lineage>
        <taxon>Eukaryota</taxon>
        <taxon>Fungi</taxon>
        <taxon>Dikarya</taxon>
        <taxon>Basidiomycota</taxon>
        <taxon>Agaricomycotina</taxon>
        <taxon>Agaricomycetes</taxon>
        <taxon>Agaricomycetidae</taxon>
        <taxon>Agaricales</taxon>
        <taxon>Marasmiineae</taxon>
        <taxon>Mycenaceae</taxon>
        <taxon>Mycena</taxon>
    </lineage>
</organism>
<protein>
    <submittedName>
        <fullName evidence="1">Uncharacterized protein</fullName>
    </submittedName>
</protein>
<evidence type="ECO:0000313" key="2">
    <source>
        <dbReference type="Proteomes" id="UP001218218"/>
    </source>
</evidence>
<proteinExistence type="predicted"/>
<keyword evidence="2" id="KW-1185">Reference proteome</keyword>
<evidence type="ECO:0000313" key="1">
    <source>
        <dbReference type="EMBL" id="KAJ7362340.1"/>
    </source>
</evidence>
<dbReference type="Proteomes" id="UP001218218">
    <property type="component" value="Unassembled WGS sequence"/>
</dbReference>
<comment type="caution">
    <text evidence="1">The sequence shown here is derived from an EMBL/GenBank/DDBJ whole genome shotgun (WGS) entry which is preliminary data.</text>
</comment>
<dbReference type="AlphaFoldDB" id="A0AAD7F2D0"/>
<accession>A0AAD7F2D0</accession>
<name>A0AAD7F2D0_9AGAR</name>
<gene>
    <name evidence="1" type="ORF">DFH08DRAFT_840759</name>
</gene>
<sequence>MSQVVDCSLFCDEHGPVESLLGPNPPPPVLFALKKLSLTFRVLHGGLWEYFAAPKLEDLTITSLSDDDERAWDNDEFTSFRARSAFFALTTLRLQFDFTDDVDTMIELLQGLCALDGLVLHWTTPRQEASSDVKRLLHNLAFHPCHSLTLPKLRHIGVDATADSLNMLWSRCPPKTGLAGVTLYERAPFDSETVFREEIEGLKRNGVRVEVEPMDFYGAHDVP</sequence>